<evidence type="ECO:0000313" key="1">
    <source>
        <dbReference type="EMBL" id="EAR09056.1"/>
    </source>
</evidence>
<comment type="caution">
    <text evidence="1">The sequence shown here is derived from an EMBL/GenBank/DDBJ whole genome shotgun (WGS) entry which is preliminary data.</text>
</comment>
<evidence type="ECO:0000313" key="2">
    <source>
        <dbReference type="Proteomes" id="UP000005953"/>
    </source>
</evidence>
<dbReference type="STRING" id="314283.MED297_16978"/>
<evidence type="ECO:0008006" key="3">
    <source>
        <dbReference type="Google" id="ProtNLM"/>
    </source>
</evidence>
<organism evidence="1 2">
    <name type="scientific">Reinekea blandensis MED297</name>
    <dbReference type="NCBI Taxonomy" id="314283"/>
    <lineage>
        <taxon>Bacteria</taxon>
        <taxon>Pseudomonadati</taxon>
        <taxon>Pseudomonadota</taxon>
        <taxon>Gammaproteobacteria</taxon>
        <taxon>Oceanospirillales</taxon>
        <taxon>Saccharospirillaceae</taxon>
        <taxon>Reinekea</taxon>
    </lineage>
</organism>
<sequence length="351" mass="38612">MAGVAVGGANAATDLDLYQESVVVSQNADRQEQNEAIAEAFSRLIVRVTGLQQSLDNEAIQEALTQGADYIATFRFDVSDQFFTNVLGEQVPTKEMVLQFDKNAVDTLLVQNRLPVWGQRRPDVLVWLADRLDGQEHILTDAEGTEVSQALLASATERGIPVVLPIGDLTDTLNLSFSELYGLFSRDIETASERYEHDAILAGRIVPAAGNDVQADWLLLFKGERLRLPTVSGSVSSVVAQGIDLVAQRLSEQYALMLDPTMIGNLSVNVLGVEKLDDFAAVENYLKSINLITRATLSRFSEDGVEFLVEVSGDRSQLIDVLALDDRLLPVTETTLNAQLDNRLVYRWQSN</sequence>
<name>A4BFG1_9GAMM</name>
<accession>A4BFG1</accession>
<dbReference type="EMBL" id="AAOE01000013">
    <property type="protein sequence ID" value="EAR09056.1"/>
    <property type="molecule type" value="Genomic_DNA"/>
</dbReference>
<dbReference type="AlphaFoldDB" id="A4BFG1"/>
<gene>
    <name evidence="1" type="ORF">MED297_16978</name>
</gene>
<dbReference type="Proteomes" id="UP000005953">
    <property type="component" value="Unassembled WGS sequence"/>
</dbReference>
<reference evidence="1 2" key="1">
    <citation type="submission" date="2006-02" db="EMBL/GenBank/DDBJ databases">
        <authorList>
            <person name="Pinhassi J."/>
            <person name="Pedros-Alio C."/>
            <person name="Ferriera S."/>
            <person name="Johnson J."/>
            <person name="Kravitz S."/>
            <person name="Halpern A."/>
            <person name="Remington K."/>
            <person name="Beeson K."/>
            <person name="Tran B."/>
            <person name="Rogers Y.-H."/>
            <person name="Friedman R."/>
            <person name="Venter J.C."/>
        </authorList>
    </citation>
    <scope>NUCLEOTIDE SEQUENCE [LARGE SCALE GENOMIC DNA]</scope>
    <source>
        <strain evidence="1 2">MED297</strain>
    </source>
</reference>
<dbReference type="InterPro" id="IPR018642">
    <property type="entry name" value="DUF2066"/>
</dbReference>
<dbReference type="HOGENOM" id="CLU_041769_1_0_6"/>
<keyword evidence="2" id="KW-1185">Reference proteome</keyword>
<protein>
    <recommendedName>
        <fullName evidence="3">DUF2066 domain-containing protein</fullName>
    </recommendedName>
</protein>
<proteinExistence type="predicted"/>
<dbReference type="Pfam" id="PF09839">
    <property type="entry name" value="DUF2066"/>
    <property type="match status" value="1"/>
</dbReference>